<dbReference type="PANTHER" id="PTHR37534:SF46">
    <property type="entry name" value="ZN(II)2CYS6 TRANSCRIPTION FACTOR (EUROFUNG)"/>
    <property type="match status" value="1"/>
</dbReference>
<dbReference type="AlphaFoldDB" id="A0A0B7F6C8"/>
<dbReference type="OrthoDB" id="3145502at2759"/>
<dbReference type="GO" id="GO:0005634">
    <property type="term" value="C:nucleus"/>
    <property type="evidence" value="ECO:0007669"/>
    <property type="project" value="UniProtKB-SubCell"/>
</dbReference>
<evidence type="ECO:0000259" key="4">
    <source>
        <dbReference type="PROSITE" id="PS50048"/>
    </source>
</evidence>
<accession>A0A0B7F6C8</accession>
<feature type="region of interest" description="Disordered" evidence="3">
    <location>
        <begin position="29"/>
        <end position="92"/>
    </location>
</feature>
<evidence type="ECO:0000256" key="2">
    <source>
        <dbReference type="ARBA" id="ARBA00023242"/>
    </source>
</evidence>
<evidence type="ECO:0000256" key="1">
    <source>
        <dbReference type="ARBA" id="ARBA00004123"/>
    </source>
</evidence>
<dbReference type="Pfam" id="PF11951">
    <property type="entry name" value="Fungal_trans_2"/>
    <property type="match status" value="1"/>
</dbReference>
<dbReference type="InterPro" id="IPR021858">
    <property type="entry name" value="Fun_TF"/>
</dbReference>
<sequence>MEYKKARGPVTKSCLTCKRRHKKCDLRRPKCDRCTKGNYECAYGPPEKPLVRSSKPRPSETVPSSPTQNDGSDQSQSTPSSSSGSPELESETAAIESLWGLESVHDTFPPTSKVLVLAPKSQPIVPVLPSENVSDIRTSHNLPRLPSDSWQMIDQIVANFDRLVVLNGFKPVERQLTQYRQTMIDRLQSSSITRRVKLISFKLYEAIATGQDWRYQDIFVTWVKQFEQELCATWSDSVVPQTLQTRLTEALEISYLKAILLSNENAYPFLRFMVPTFLHTVFSDPTLWPPNHQGTSISLAHVISSARCEMGNFIVMDTLYSMAYSLPQFVDYDTSIPSLSHELYGYSWAPGCPTELLVALAEINQCREGQPTTTGRGWKEIEFSLLTWQPQPSPQLAEWESWMIVAWLAVQESWKHTLLVYVYLALCGAASDDPRIEYSIKQLLRIVDTVKKPSGATAGLHLFAQYFIAGVCARTESQRALVKEKLINMSESRKWLVHGNIFVPVLQHLWTGAGAGGRPVRWADYVRSREQVLPVSGASASA</sequence>
<evidence type="ECO:0000256" key="3">
    <source>
        <dbReference type="SAM" id="MobiDB-lite"/>
    </source>
</evidence>
<keyword evidence="6" id="KW-1185">Reference proteome</keyword>
<feature type="domain" description="Zn(2)-C6 fungal-type" evidence="4">
    <location>
        <begin position="13"/>
        <end position="43"/>
    </location>
</feature>
<dbReference type="Gene3D" id="4.10.240.10">
    <property type="entry name" value="Zn(2)-C6 fungal-type DNA-binding domain"/>
    <property type="match status" value="1"/>
</dbReference>
<gene>
    <name evidence="5" type="ORF">RSOLAG1IB_06466</name>
</gene>
<dbReference type="GO" id="GO:0008270">
    <property type="term" value="F:zinc ion binding"/>
    <property type="evidence" value="ECO:0007669"/>
    <property type="project" value="InterPro"/>
</dbReference>
<dbReference type="PROSITE" id="PS00463">
    <property type="entry name" value="ZN2_CY6_FUNGAL_1"/>
    <property type="match status" value="1"/>
</dbReference>
<dbReference type="SMART" id="SM00066">
    <property type="entry name" value="GAL4"/>
    <property type="match status" value="1"/>
</dbReference>
<organism evidence="5 6">
    <name type="scientific">Thanatephorus cucumeris (strain AG1-IB / isolate 7/3/14)</name>
    <name type="common">Lettuce bottom rot fungus</name>
    <name type="synonym">Rhizoctonia solani</name>
    <dbReference type="NCBI Taxonomy" id="1108050"/>
    <lineage>
        <taxon>Eukaryota</taxon>
        <taxon>Fungi</taxon>
        <taxon>Dikarya</taxon>
        <taxon>Basidiomycota</taxon>
        <taxon>Agaricomycotina</taxon>
        <taxon>Agaricomycetes</taxon>
        <taxon>Cantharellales</taxon>
        <taxon>Ceratobasidiaceae</taxon>
        <taxon>Rhizoctonia</taxon>
        <taxon>Rhizoctonia solani AG-1</taxon>
    </lineage>
</organism>
<comment type="subcellular location">
    <subcellularLocation>
        <location evidence="1">Nucleus</location>
    </subcellularLocation>
</comment>
<evidence type="ECO:0000313" key="5">
    <source>
        <dbReference type="EMBL" id="CEL53611.1"/>
    </source>
</evidence>
<dbReference type="CDD" id="cd00067">
    <property type="entry name" value="GAL4"/>
    <property type="match status" value="1"/>
</dbReference>
<protein>
    <recommendedName>
        <fullName evidence="4">Zn(2)-C6 fungal-type domain-containing protein</fullName>
    </recommendedName>
</protein>
<dbReference type="GO" id="GO:0000981">
    <property type="term" value="F:DNA-binding transcription factor activity, RNA polymerase II-specific"/>
    <property type="evidence" value="ECO:0007669"/>
    <property type="project" value="InterPro"/>
</dbReference>
<dbReference type="PROSITE" id="PS50048">
    <property type="entry name" value="ZN2_CY6_FUNGAL_2"/>
    <property type="match status" value="1"/>
</dbReference>
<proteinExistence type="predicted"/>
<dbReference type="SUPFAM" id="SSF57701">
    <property type="entry name" value="Zn2/Cys6 DNA-binding domain"/>
    <property type="match status" value="1"/>
</dbReference>
<dbReference type="PANTHER" id="PTHR37534">
    <property type="entry name" value="TRANSCRIPTIONAL ACTIVATOR PROTEIN UGA3"/>
    <property type="match status" value="1"/>
</dbReference>
<reference evidence="5 6" key="1">
    <citation type="submission" date="2014-11" db="EMBL/GenBank/DDBJ databases">
        <authorList>
            <person name="Wibberg Daniel"/>
        </authorList>
    </citation>
    <scope>NUCLEOTIDE SEQUENCE [LARGE SCALE GENOMIC DNA]</scope>
    <source>
        <strain evidence="5">Rhizoctonia solani AG1-IB 7/3/14</strain>
    </source>
</reference>
<dbReference type="Pfam" id="PF00172">
    <property type="entry name" value="Zn_clus"/>
    <property type="match status" value="1"/>
</dbReference>
<dbReference type="EMBL" id="LN679112">
    <property type="protein sequence ID" value="CEL53611.1"/>
    <property type="molecule type" value="Genomic_DNA"/>
</dbReference>
<dbReference type="Proteomes" id="UP000059188">
    <property type="component" value="Unassembled WGS sequence"/>
</dbReference>
<name>A0A0B7F6C8_THACB</name>
<dbReference type="InterPro" id="IPR001138">
    <property type="entry name" value="Zn2Cys6_DnaBD"/>
</dbReference>
<keyword evidence="2" id="KW-0539">Nucleus</keyword>
<feature type="compositionally biased region" description="Low complexity" evidence="3">
    <location>
        <begin position="70"/>
        <end position="87"/>
    </location>
</feature>
<dbReference type="InterPro" id="IPR036864">
    <property type="entry name" value="Zn2-C6_fun-type_DNA-bd_sf"/>
</dbReference>
<evidence type="ECO:0000313" key="6">
    <source>
        <dbReference type="Proteomes" id="UP000059188"/>
    </source>
</evidence>